<organism evidence="6 7">
    <name type="scientific">Skeletonema marinoi</name>
    <dbReference type="NCBI Taxonomy" id="267567"/>
    <lineage>
        <taxon>Eukaryota</taxon>
        <taxon>Sar</taxon>
        <taxon>Stramenopiles</taxon>
        <taxon>Ochrophyta</taxon>
        <taxon>Bacillariophyta</taxon>
        <taxon>Coscinodiscophyceae</taxon>
        <taxon>Thalassiosirophycidae</taxon>
        <taxon>Thalassiosirales</taxon>
        <taxon>Skeletonemataceae</taxon>
        <taxon>Skeletonema</taxon>
        <taxon>Skeletonema marinoi-dohrnii complex</taxon>
    </lineage>
</organism>
<dbReference type="InterPro" id="IPR003593">
    <property type="entry name" value="AAA+_ATPase"/>
</dbReference>
<feature type="signal peptide" evidence="4">
    <location>
        <begin position="1"/>
        <end position="22"/>
    </location>
</feature>
<accession>A0AAD9D7K0</accession>
<dbReference type="SUPFAM" id="SSF52540">
    <property type="entry name" value="P-loop containing nucleoside triphosphate hydrolases"/>
    <property type="match status" value="1"/>
</dbReference>
<dbReference type="Gene3D" id="1.10.8.60">
    <property type="match status" value="1"/>
</dbReference>
<dbReference type="PANTHER" id="PTHR23077">
    <property type="entry name" value="AAA-FAMILY ATPASE"/>
    <property type="match status" value="1"/>
</dbReference>
<keyword evidence="4" id="KW-0732">Signal</keyword>
<evidence type="ECO:0000256" key="3">
    <source>
        <dbReference type="SAM" id="MobiDB-lite"/>
    </source>
</evidence>
<gene>
    <name evidence="6" type="ORF">QTG54_013485</name>
</gene>
<name>A0AAD9D7K0_9STRA</name>
<keyword evidence="1" id="KW-0547">Nucleotide-binding</keyword>
<proteinExistence type="predicted"/>
<dbReference type="InterPro" id="IPR027417">
    <property type="entry name" value="P-loop_NTPase"/>
</dbReference>
<keyword evidence="7" id="KW-1185">Reference proteome</keyword>
<dbReference type="Proteomes" id="UP001224775">
    <property type="component" value="Unassembled WGS sequence"/>
</dbReference>
<dbReference type="Gene3D" id="3.40.50.300">
    <property type="entry name" value="P-loop containing nucleotide triphosphate hydrolases"/>
    <property type="match status" value="1"/>
</dbReference>
<dbReference type="Pfam" id="PF00004">
    <property type="entry name" value="AAA"/>
    <property type="match status" value="1"/>
</dbReference>
<dbReference type="AlphaFoldDB" id="A0AAD9D7K0"/>
<dbReference type="GO" id="GO:0016887">
    <property type="term" value="F:ATP hydrolysis activity"/>
    <property type="evidence" value="ECO:0007669"/>
    <property type="project" value="InterPro"/>
</dbReference>
<protein>
    <submittedName>
        <fullName evidence="6">AAA ATPase</fullName>
    </submittedName>
</protein>
<dbReference type="InterPro" id="IPR050168">
    <property type="entry name" value="AAA_ATPase_domain"/>
</dbReference>
<dbReference type="GO" id="GO:0005524">
    <property type="term" value="F:ATP binding"/>
    <property type="evidence" value="ECO:0007669"/>
    <property type="project" value="UniProtKB-KW"/>
</dbReference>
<feature type="domain" description="AAA+ ATPase" evidence="5">
    <location>
        <begin position="554"/>
        <end position="691"/>
    </location>
</feature>
<dbReference type="PANTHER" id="PTHR23077:SF171">
    <property type="entry name" value="NUCLEAR VALOSIN-CONTAINING PROTEIN-LIKE"/>
    <property type="match status" value="1"/>
</dbReference>
<evidence type="ECO:0000259" key="5">
    <source>
        <dbReference type="SMART" id="SM00382"/>
    </source>
</evidence>
<dbReference type="SMART" id="SM00382">
    <property type="entry name" value="AAA"/>
    <property type="match status" value="1"/>
</dbReference>
<evidence type="ECO:0000256" key="2">
    <source>
        <dbReference type="ARBA" id="ARBA00022840"/>
    </source>
</evidence>
<sequence length="792" mass="87348">MMLHHLPLTLLLSAAALPSSSAFLASSSISRAATSKSTKSYAITTQQNQQQSITFDEMKSIESRLITLEKQSPEILSAFYEPHLKSFSVRPGSTSSLSVTSTCFALQSIATGGGDKFDDFVDFNMKKSAENSSDSSGASTTTTNKLLPLRGILKAVLRANWRDEDMFQVPLLLSTVLKLDSDRSILNSSMDEELSHRVKQLIDATLNSRPKRRNGITQPVSDYILYLLTDSLASLVESTPPRMMDSGNNKSDEEEEHDELQGLGNLPASVLPEGAASSTLLALTRCVEVSYNELCRQLAFRSAGDSSSFDVIRLAYSLLAYIRASNAMAGTAGREVTRGEGPAAGTAVGTPNKRLVKAALNAFFAEQNEDGSWDKGQPIFVSFRRKRDVGNAFVFGADTVGILLDALPAEDFRPHLDGLERLLSWMEQHKEVEIIPDYCDPITGQCYGKPLQGWNSPHMTSTQSSGPAAWSTAQTITCIMRMKKVVQRLLHIDVLEEFRGTSNNGIIKLQSWERLLDTDLGDPQSEGCRTLKDVLNERMIQPFSKTSTLPTFGAAYSSILFGPPGTAKSTICEALSERMGWDFVTIDTATFLEDGLTCVASRIKYVFARLQSLTDCVILFDEIEEFCLDRESPGLGMESRMLTTSSLTAINDLRRAKKSIFFLATNRLRAFDAAIIRPGRFDMQLFVGTPNLEARVIQLRGQLAPLPLKQSVKDETEEAFREYLTSVWSEDVMFFNYLEGIQFASACARVVANGETLTTEGLENIVKAQKVVMTVRGQVRDEYVSSMNLSRL</sequence>
<feature type="region of interest" description="Disordered" evidence="3">
    <location>
        <begin position="238"/>
        <end position="266"/>
    </location>
</feature>
<evidence type="ECO:0000313" key="7">
    <source>
        <dbReference type="Proteomes" id="UP001224775"/>
    </source>
</evidence>
<reference evidence="6" key="1">
    <citation type="submission" date="2023-06" db="EMBL/GenBank/DDBJ databases">
        <title>Survivors Of The Sea: Transcriptome response of Skeletonema marinoi to long-term dormancy.</title>
        <authorList>
            <person name="Pinder M.I.M."/>
            <person name="Kourtchenko O."/>
            <person name="Robertson E.K."/>
            <person name="Larsson T."/>
            <person name="Maumus F."/>
            <person name="Osuna-Cruz C.M."/>
            <person name="Vancaester E."/>
            <person name="Stenow R."/>
            <person name="Vandepoele K."/>
            <person name="Ploug H."/>
            <person name="Bruchert V."/>
            <person name="Godhe A."/>
            <person name="Topel M."/>
        </authorList>
    </citation>
    <scope>NUCLEOTIDE SEQUENCE</scope>
    <source>
        <strain evidence="6">R05AC</strain>
    </source>
</reference>
<evidence type="ECO:0000256" key="4">
    <source>
        <dbReference type="SAM" id="SignalP"/>
    </source>
</evidence>
<dbReference type="EMBL" id="JATAAI010000032">
    <property type="protein sequence ID" value="KAK1735779.1"/>
    <property type="molecule type" value="Genomic_DNA"/>
</dbReference>
<comment type="caution">
    <text evidence="6">The sequence shown here is derived from an EMBL/GenBank/DDBJ whole genome shotgun (WGS) entry which is preliminary data.</text>
</comment>
<dbReference type="CDD" id="cd19481">
    <property type="entry name" value="RecA-like_protease"/>
    <property type="match status" value="1"/>
</dbReference>
<dbReference type="InterPro" id="IPR003959">
    <property type="entry name" value="ATPase_AAA_core"/>
</dbReference>
<keyword evidence="2" id="KW-0067">ATP-binding</keyword>
<evidence type="ECO:0000256" key="1">
    <source>
        <dbReference type="ARBA" id="ARBA00022741"/>
    </source>
</evidence>
<evidence type="ECO:0000313" key="6">
    <source>
        <dbReference type="EMBL" id="KAK1735779.1"/>
    </source>
</evidence>
<feature type="chain" id="PRO_5042031604" evidence="4">
    <location>
        <begin position="23"/>
        <end position="792"/>
    </location>
</feature>